<evidence type="ECO:0000259" key="7">
    <source>
        <dbReference type="Pfam" id="PF01782"/>
    </source>
</evidence>
<dbReference type="Proteomes" id="UP000190857">
    <property type="component" value="Unassembled WGS sequence"/>
</dbReference>
<dbReference type="GO" id="GO:0042274">
    <property type="term" value="P:ribosomal small subunit biogenesis"/>
    <property type="evidence" value="ECO:0007669"/>
    <property type="project" value="UniProtKB-UniRule"/>
</dbReference>
<keyword evidence="2 5" id="KW-0690">Ribosome biogenesis</keyword>
<name>A0A1T5J6T1_9MICO</name>
<comment type="subunit">
    <text evidence="5">Binds ribosomal protein uS19.</text>
</comment>
<evidence type="ECO:0000256" key="4">
    <source>
        <dbReference type="ARBA" id="ARBA00023186"/>
    </source>
</evidence>
<dbReference type="InterPro" id="IPR009000">
    <property type="entry name" value="Transl_B-barrel_sf"/>
</dbReference>
<protein>
    <recommendedName>
        <fullName evidence="5">Ribosome maturation factor RimM</fullName>
    </recommendedName>
</protein>
<dbReference type="STRING" id="123320.SAMN06309945_1281"/>
<dbReference type="GO" id="GO:0006364">
    <property type="term" value="P:rRNA processing"/>
    <property type="evidence" value="ECO:0007669"/>
    <property type="project" value="UniProtKB-UniRule"/>
</dbReference>
<dbReference type="PANTHER" id="PTHR33692">
    <property type="entry name" value="RIBOSOME MATURATION FACTOR RIMM"/>
    <property type="match status" value="1"/>
</dbReference>
<dbReference type="OrthoDB" id="5381335at2"/>
<comment type="function">
    <text evidence="5">An accessory protein needed during the final step in the assembly of 30S ribosomal subunit, possibly for assembly of the head region. Essential for efficient processing of 16S rRNA. May be needed both before and after RbfA during the maturation of 16S rRNA. It has affinity for free ribosomal 30S subunits but not for 70S ribosomes.</text>
</comment>
<evidence type="ECO:0000256" key="6">
    <source>
        <dbReference type="SAM" id="MobiDB-lite"/>
    </source>
</evidence>
<dbReference type="AlphaFoldDB" id="A0A1T5J6T1"/>
<evidence type="ECO:0000256" key="3">
    <source>
        <dbReference type="ARBA" id="ARBA00022552"/>
    </source>
</evidence>
<accession>A0A1T5J6T1</accession>
<evidence type="ECO:0000256" key="1">
    <source>
        <dbReference type="ARBA" id="ARBA00022490"/>
    </source>
</evidence>
<keyword evidence="3 5" id="KW-0698">rRNA processing</keyword>
<comment type="similarity">
    <text evidence="5">Belongs to the RimM family.</text>
</comment>
<gene>
    <name evidence="5" type="primary">rimM</name>
    <name evidence="9" type="ORF">SAMN06309945_1281</name>
</gene>
<dbReference type="NCBIfam" id="TIGR02273">
    <property type="entry name" value="16S_RimM"/>
    <property type="match status" value="1"/>
</dbReference>
<comment type="subcellular location">
    <subcellularLocation>
        <location evidence="5">Cytoplasm</location>
    </subcellularLocation>
</comment>
<evidence type="ECO:0000313" key="10">
    <source>
        <dbReference type="Proteomes" id="UP000190857"/>
    </source>
</evidence>
<dbReference type="GO" id="GO:0043022">
    <property type="term" value="F:ribosome binding"/>
    <property type="evidence" value="ECO:0007669"/>
    <property type="project" value="InterPro"/>
</dbReference>
<dbReference type="InterPro" id="IPR011033">
    <property type="entry name" value="PRC_barrel-like_sf"/>
</dbReference>
<dbReference type="Gene3D" id="2.40.30.60">
    <property type="entry name" value="RimM"/>
    <property type="match status" value="1"/>
</dbReference>
<sequence>METPQAPADQLRVGRLVKAHGLKGALKIELYTDDPAARFVPGAVFSLQVPTSSPWHGKTLELKELRWYNQNPVGFFVGVDDRNAAETLIKAILWVEHDDDASSEPDAWYDHQLMGLKVLRDGVEVGTVSRVEHFPAQDLLIIDTSKGDVMVPFVGAIVPEVNIEAGTLTVTPPTGLFEEIPEDPADAEPAIASDGDAEPDADADSSPDADTTEPNAG</sequence>
<dbReference type="GO" id="GO:0005840">
    <property type="term" value="C:ribosome"/>
    <property type="evidence" value="ECO:0007669"/>
    <property type="project" value="InterPro"/>
</dbReference>
<dbReference type="InterPro" id="IPR036976">
    <property type="entry name" value="RimM_N_sf"/>
</dbReference>
<dbReference type="EMBL" id="FUZP01000001">
    <property type="protein sequence ID" value="SKC47056.1"/>
    <property type="molecule type" value="Genomic_DNA"/>
</dbReference>
<dbReference type="PANTHER" id="PTHR33692:SF1">
    <property type="entry name" value="RIBOSOME MATURATION FACTOR RIMM"/>
    <property type="match status" value="1"/>
</dbReference>
<keyword evidence="4 5" id="KW-0143">Chaperone</keyword>
<dbReference type="SUPFAM" id="SSF50447">
    <property type="entry name" value="Translation proteins"/>
    <property type="match status" value="1"/>
</dbReference>
<dbReference type="HAMAP" id="MF_00014">
    <property type="entry name" value="Ribosome_mat_RimM"/>
    <property type="match status" value="1"/>
</dbReference>
<comment type="domain">
    <text evidence="5">The PRC barrel domain binds ribosomal protein uS19.</text>
</comment>
<evidence type="ECO:0000259" key="8">
    <source>
        <dbReference type="Pfam" id="PF24986"/>
    </source>
</evidence>
<dbReference type="GO" id="GO:0005737">
    <property type="term" value="C:cytoplasm"/>
    <property type="evidence" value="ECO:0007669"/>
    <property type="project" value="UniProtKB-SubCell"/>
</dbReference>
<proteinExistence type="inferred from homology"/>
<feature type="domain" description="RimM N-terminal" evidence="7">
    <location>
        <begin position="13"/>
        <end position="98"/>
    </location>
</feature>
<feature type="region of interest" description="Disordered" evidence="6">
    <location>
        <begin position="173"/>
        <end position="217"/>
    </location>
</feature>
<dbReference type="Pfam" id="PF24986">
    <property type="entry name" value="PRC_RimM"/>
    <property type="match status" value="1"/>
</dbReference>
<dbReference type="InterPro" id="IPR011961">
    <property type="entry name" value="RimM"/>
</dbReference>
<feature type="domain" description="Ribosome maturation factor RimM PRC barrel" evidence="8">
    <location>
        <begin position="111"/>
        <end position="176"/>
    </location>
</feature>
<reference evidence="9 10" key="1">
    <citation type="submission" date="2017-02" db="EMBL/GenBank/DDBJ databases">
        <authorList>
            <person name="Peterson S.W."/>
        </authorList>
    </citation>
    <scope>NUCLEOTIDE SEQUENCE [LARGE SCALE GENOMIC DNA]</scope>
    <source>
        <strain evidence="9 10">VKM Ac-2059</strain>
    </source>
</reference>
<organism evidence="9 10">
    <name type="scientific">Okibacterium fritillariae</name>
    <dbReference type="NCBI Taxonomy" id="123320"/>
    <lineage>
        <taxon>Bacteria</taxon>
        <taxon>Bacillati</taxon>
        <taxon>Actinomycetota</taxon>
        <taxon>Actinomycetes</taxon>
        <taxon>Micrococcales</taxon>
        <taxon>Microbacteriaceae</taxon>
        <taxon>Okibacterium</taxon>
    </lineage>
</organism>
<dbReference type="InterPro" id="IPR056792">
    <property type="entry name" value="PRC_RimM"/>
</dbReference>
<dbReference type="Gene3D" id="2.30.30.240">
    <property type="entry name" value="PRC-barrel domain"/>
    <property type="match status" value="1"/>
</dbReference>
<evidence type="ECO:0000313" key="9">
    <source>
        <dbReference type="EMBL" id="SKC47056.1"/>
    </source>
</evidence>
<feature type="compositionally biased region" description="Acidic residues" evidence="6">
    <location>
        <begin position="195"/>
        <end position="211"/>
    </location>
</feature>
<dbReference type="InterPro" id="IPR002676">
    <property type="entry name" value="RimM_N"/>
</dbReference>
<dbReference type="Pfam" id="PF01782">
    <property type="entry name" value="RimM"/>
    <property type="match status" value="1"/>
</dbReference>
<dbReference type="SUPFAM" id="SSF50346">
    <property type="entry name" value="PRC-barrel domain"/>
    <property type="match status" value="1"/>
</dbReference>
<keyword evidence="10" id="KW-1185">Reference proteome</keyword>
<evidence type="ECO:0000256" key="2">
    <source>
        <dbReference type="ARBA" id="ARBA00022517"/>
    </source>
</evidence>
<evidence type="ECO:0000256" key="5">
    <source>
        <dbReference type="HAMAP-Rule" id="MF_00014"/>
    </source>
</evidence>
<keyword evidence="1 5" id="KW-0963">Cytoplasm</keyword>